<feature type="transmembrane region" description="Helical" evidence="6">
    <location>
        <begin position="30"/>
        <end position="52"/>
    </location>
</feature>
<dbReference type="PANTHER" id="PTHR32322:SF9">
    <property type="entry name" value="AMINO-ACID METABOLITE EFFLUX PUMP-RELATED"/>
    <property type="match status" value="1"/>
</dbReference>
<dbReference type="GO" id="GO:0016020">
    <property type="term" value="C:membrane"/>
    <property type="evidence" value="ECO:0007669"/>
    <property type="project" value="UniProtKB-SubCell"/>
</dbReference>
<feature type="transmembrane region" description="Helical" evidence="6">
    <location>
        <begin position="199"/>
        <end position="218"/>
    </location>
</feature>
<evidence type="ECO:0000256" key="6">
    <source>
        <dbReference type="SAM" id="Phobius"/>
    </source>
</evidence>
<dbReference type="HOGENOM" id="CLU_069324_0_0_4"/>
<feature type="transmembrane region" description="Helical" evidence="6">
    <location>
        <begin position="64"/>
        <end position="81"/>
    </location>
</feature>
<feature type="region of interest" description="Disordered" evidence="5">
    <location>
        <begin position="1"/>
        <end position="20"/>
    </location>
</feature>
<dbReference type="EMBL" id="CP000091">
    <property type="protein sequence ID" value="AAZ63174.1"/>
    <property type="molecule type" value="Genomic_DNA"/>
</dbReference>
<dbReference type="SUPFAM" id="SSF103481">
    <property type="entry name" value="Multidrug resistance efflux transporter EmrE"/>
    <property type="match status" value="2"/>
</dbReference>
<organism evidence="8">
    <name type="scientific">Cupriavidus pinatubonensis (strain JMP 134 / LMG 1197)</name>
    <name type="common">Cupriavidus necator (strain JMP 134)</name>
    <dbReference type="NCBI Taxonomy" id="264198"/>
    <lineage>
        <taxon>Bacteria</taxon>
        <taxon>Pseudomonadati</taxon>
        <taxon>Pseudomonadota</taxon>
        <taxon>Betaproteobacteria</taxon>
        <taxon>Burkholderiales</taxon>
        <taxon>Burkholderiaceae</taxon>
        <taxon>Cupriavidus</taxon>
    </lineage>
</organism>
<feature type="transmembrane region" description="Helical" evidence="6">
    <location>
        <begin position="93"/>
        <end position="113"/>
    </location>
</feature>
<feature type="transmembrane region" description="Helical" evidence="6">
    <location>
        <begin position="258"/>
        <end position="279"/>
    </location>
</feature>
<name>Q46UL0_CUPPJ</name>
<dbReference type="InterPro" id="IPR050638">
    <property type="entry name" value="AA-Vitamin_Transporters"/>
</dbReference>
<protein>
    <recommendedName>
        <fullName evidence="7">EamA domain-containing protein</fullName>
    </recommendedName>
</protein>
<evidence type="ECO:0000256" key="5">
    <source>
        <dbReference type="SAM" id="MobiDB-lite"/>
    </source>
</evidence>
<dbReference type="InterPro" id="IPR000620">
    <property type="entry name" value="EamA_dom"/>
</dbReference>
<keyword evidence="3 6" id="KW-1133">Transmembrane helix</keyword>
<gene>
    <name evidence="8" type="ordered locus">Reut_B3816</name>
</gene>
<dbReference type="InterPro" id="IPR037185">
    <property type="entry name" value="EmrE-like"/>
</dbReference>
<evidence type="ECO:0000256" key="2">
    <source>
        <dbReference type="ARBA" id="ARBA00022692"/>
    </source>
</evidence>
<proteinExistence type="predicted"/>
<dbReference type="Pfam" id="PF00892">
    <property type="entry name" value="EamA"/>
    <property type="match status" value="1"/>
</dbReference>
<keyword evidence="4 6" id="KW-0472">Membrane</keyword>
<dbReference type="KEGG" id="reu:Reut_B3816"/>
<feature type="transmembrane region" description="Helical" evidence="6">
    <location>
        <begin position="285"/>
        <end position="304"/>
    </location>
</feature>
<feature type="domain" description="EamA" evidence="7">
    <location>
        <begin position="173"/>
        <end position="302"/>
    </location>
</feature>
<evidence type="ECO:0000256" key="4">
    <source>
        <dbReference type="ARBA" id="ARBA00023136"/>
    </source>
</evidence>
<feature type="transmembrane region" description="Helical" evidence="6">
    <location>
        <begin position="146"/>
        <end position="165"/>
    </location>
</feature>
<accession>Q46UL0</accession>
<evidence type="ECO:0000256" key="1">
    <source>
        <dbReference type="ARBA" id="ARBA00004141"/>
    </source>
</evidence>
<feature type="transmembrane region" description="Helical" evidence="6">
    <location>
        <begin position="171"/>
        <end position="187"/>
    </location>
</feature>
<sequence length="307" mass="31132">MRIVPGSREATRLQSEPVHAARPAMPGARVGLLTALAMLAFAGNSILCRLALKGTAIDAASFTLLRIGSAAAALWLILMVRHGPRRLPGGGSWLSALALFVYAAAFSFAYLHLSAATGALLLFGAVQATMTGYGLYVGERLRSGQWLGLALALGGLVWLVLPGLAAPPPGSSLLMVMAGIAWGVYSLRGRGAADATATTAGNFMRAVLPALALALAWGMHTQRSVDGSGLASALVSGALTSGLGYVVWYAVVPRLRAATAATVQLSVPVIAAVGGIALLGEAMSIRLAVSAAAVLGGIALVIAGKTR</sequence>
<evidence type="ECO:0000256" key="3">
    <source>
        <dbReference type="ARBA" id="ARBA00022989"/>
    </source>
</evidence>
<keyword evidence="2 6" id="KW-0812">Transmembrane</keyword>
<feature type="transmembrane region" description="Helical" evidence="6">
    <location>
        <begin position="230"/>
        <end position="251"/>
    </location>
</feature>
<comment type="subcellular location">
    <subcellularLocation>
        <location evidence="1">Membrane</location>
        <topology evidence="1">Multi-pass membrane protein</topology>
    </subcellularLocation>
</comment>
<dbReference type="PANTHER" id="PTHR32322">
    <property type="entry name" value="INNER MEMBRANE TRANSPORTER"/>
    <property type="match status" value="1"/>
</dbReference>
<dbReference type="AlphaFoldDB" id="Q46UL0"/>
<evidence type="ECO:0000313" key="8">
    <source>
        <dbReference type="EMBL" id="AAZ63174.1"/>
    </source>
</evidence>
<evidence type="ECO:0000259" key="7">
    <source>
        <dbReference type="Pfam" id="PF00892"/>
    </source>
</evidence>
<dbReference type="eggNOG" id="COG0697">
    <property type="taxonomic scope" value="Bacteria"/>
</dbReference>
<feature type="transmembrane region" description="Helical" evidence="6">
    <location>
        <begin position="119"/>
        <end position="137"/>
    </location>
</feature>
<reference evidence="8" key="1">
    <citation type="submission" date="2005-08" db="EMBL/GenBank/DDBJ databases">
        <title>Complete sequence of chromosome 2 of Ralstonia eutropha JMP134.</title>
        <authorList>
            <person name="Copeland A."/>
            <person name="Lucas S."/>
            <person name="Lapidus A."/>
            <person name="Barry K."/>
            <person name="Detter J.C."/>
            <person name="Glavina T."/>
            <person name="Hammon N."/>
            <person name="Israni S."/>
            <person name="Pitluck S."/>
            <person name="Goltsman E."/>
            <person name="Martinez M."/>
            <person name="Schmutz J."/>
            <person name="Larimer F."/>
            <person name="Land M."/>
            <person name="Lykidis A."/>
            <person name="Richardson P."/>
        </authorList>
    </citation>
    <scope>NUCLEOTIDE SEQUENCE [LARGE SCALE GENOMIC DNA]</scope>
    <source>
        <strain evidence="8">JMP134</strain>
    </source>
</reference>